<evidence type="ECO:0000256" key="9">
    <source>
        <dbReference type="ARBA" id="ARBA00023136"/>
    </source>
</evidence>
<dbReference type="InterPro" id="IPR050334">
    <property type="entry name" value="Molybdenum_import_ModC"/>
</dbReference>
<keyword evidence="4 10" id="KW-0500">Molybdenum</keyword>
<dbReference type="SMART" id="SM00382">
    <property type="entry name" value="AAA"/>
    <property type="match status" value="1"/>
</dbReference>
<dbReference type="SUPFAM" id="SSF50331">
    <property type="entry name" value="MOP-like"/>
    <property type="match status" value="1"/>
</dbReference>
<evidence type="ECO:0000259" key="11">
    <source>
        <dbReference type="PROSITE" id="PS50893"/>
    </source>
</evidence>
<comment type="similarity">
    <text evidence="1">Belongs to the ABC transporter superfamily.</text>
</comment>
<evidence type="ECO:0000256" key="1">
    <source>
        <dbReference type="ARBA" id="ARBA00005417"/>
    </source>
</evidence>
<feature type="domain" description="Mop" evidence="12">
    <location>
        <begin position="293"/>
        <end position="359"/>
    </location>
</feature>
<dbReference type="PROSITE" id="PS51866">
    <property type="entry name" value="MOP"/>
    <property type="match status" value="1"/>
</dbReference>
<evidence type="ECO:0000256" key="3">
    <source>
        <dbReference type="ARBA" id="ARBA00022475"/>
    </source>
</evidence>
<dbReference type="GO" id="GO:0016887">
    <property type="term" value="F:ATP hydrolysis activity"/>
    <property type="evidence" value="ECO:0007669"/>
    <property type="project" value="InterPro"/>
</dbReference>
<evidence type="ECO:0000256" key="10">
    <source>
        <dbReference type="PROSITE-ProRule" id="PRU01213"/>
    </source>
</evidence>
<sequence length="369" mass="39295">MTLAVDISARAGGFALDAAFESAGRITALFGHSGAGKTTLVNLIAGLARPERGAIAIDGDTLVDTTRGVFVPAHRRRIGYVFQEGRLFPHLSVRRNLVYGRRFSTTKERWADFDTIVDLLGIASLLERQPAGLSGGEKQRVAIGRALLASPRLLLMDEPLASLDEARKADLLPYIERLRDEMRLPIVYVSHAIDEVARIADTMVLLVGGKVVANGPVSDILARADLRAHTGQQEASVVLTLRVGAPGPDPHLTTLEHPAGRFSVPRLDQAEGSEIRMRIRARDVALAVGDPGNLSIRNRLSATVTAIVEAEPPTVEVSLDAAGMPLIASITGEAVRALGLRVGQPVTALIKSSSFDRAAFGPAARPSDA</sequence>
<dbReference type="InterPro" id="IPR003439">
    <property type="entry name" value="ABC_transporter-like_ATP-bd"/>
</dbReference>
<evidence type="ECO:0000256" key="8">
    <source>
        <dbReference type="ARBA" id="ARBA00022967"/>
    </source>
</evidence>
<dbReference type="NCBIfam" id="TIGR02142">
    <property type="entry name" value="modC_ABC"/>
    <property type="match status" value="1"/>
</dbReference>
<dbReference type="PRINTS" id="PR00364">
    <property type="entry name" value="DISEASERSIST"/>
</dbReference>
<keyword evidence="6" id="KW-0547">Nucleotide-binding</keyword>
<keyword evidence="14" id="KW-1185">Reference proteome</keyword>
<dbReference type="STRING" id="665467.SAMN02982931_03739"/>
<gene>
    <name evidence="13" type="ORF">SAMN02982931_03739</name>
</gene>
<dbReference type="PROSITE" id="PS00211">
    <property type="entry name" value="ABC_TRANSPORTER_1"/>
    <property type="match status" value="1"/>
</dbReference>
<dbReference type="InterPro" id="IPR005116">
    <property type="entry name" value="Transp-assoc_OB_typ1"/>
</dbReference>
<dbReference type="InterPro" id="IPR008995">
    <property type="entry name" value="Mo/tungstate-bd_C_term_dom"/>
</dbReference>
<keyword evidence="5" id="KW-0997">Cell inner membrane</keyword>
<dbReference type="GO" id="GO:0140359">
    <property type="term" value="F:ABC-type transporter activity"/>
    <property type="evidence" value="ECO:0007669"/>
    <property type="project" value="InterPro"/>
</dbReference>
<evidence type="ECO:0000256" key="7">
    <source>
        <dbReference type="ARBA" id="ARBA00022840"/>
    </source>
</evidence>
<dbReference type="PROSITE" id="PS50893">
    <property type="entry name" value="ABC_TRANSPORTER_2"/>
    <property type="match status" value="1"/>
</dbReference>
<dbReference type="GO" id="GO:0015098">
    <property type="term" value="F:molybdate ion transmembrane transporter activity"/>
    <property type="evidence" value="ECO:0007669"/>
    <property type="project" value="InterPro"/>
</dbReference>
<keyword evidence="2" id="KW-0813">Transport</keyword>
<feature type="domain" description="ABC transporter" evidence="11">
    <location>
        <begin position="2"/>
        <end position="233"/>
    </location>
</feature>
<reference evidence="13 14" key="1">
    <citation type="submission" date="2016-10" db="EMBL/GenBank/DDBJ databases">
        <authorList>
            <person name="de Groot N.N."/>
        </authorList>
    </citation>
    <scope>NUCLEOTIDE SEQUENCE [LARGE SCALE GENOMIC DNA]</scope>
    <source>
        <strain evidence="13 14">ATCC 35022</strain>
    </source>
</reference>
<dbReference type="SUPFAM" id="SSF52540">
    <property type="entry name" value="P-loop containing nucleoside triphosphate hydrolases"/>
    <property type="match status" value="1"/>
</dbReference>
<dbReference type="OrthoDB" id="9802264at2"/>
<accession>A0A1G6DTE3</accession>
<dbReference type="InterPro" id="IPR017871">
    <property type="entry name" value="ABC_transporter-like_CS"/>
</dbReference>
<dbReference type="Proteomes" id="UP000199071">
    <property type="component" value="Unassembled WGS sequence"/>
</dbReference>
<dbReference type="InterPro" id="IPR011868">
    <property type="entry name" value="ModC_ABC_ATP-bd"/>
</dbReference>
<dbReference type="InterPro" id="IPR004606">
    <property type="entry name" value="Mop_domain"/>
</dbReference>
<dbReference type="AlphaFoldDB" id="A0A1G6DTE3"/>
<dbReference type="RefSeq" id="WP_090878733.1">
    <property type="nucleotide sequence ID" value="NZ_FMXQ01000008.1"/>
</dbReference>
<evidence type="ECO:0000256" key="4">
    <source>
        <dbReference type="ARBA" id="ARBA00022505"/>
    </source>
</evidence>
<name>A0A1G6DTE3_9HYPH</name>
<evidence type="ECO:0000313" key="14">
    <source>
        <dbReference type="Proteomes" id="UP000199071"/>
    </source>
</evidence>
<keyword evidence="8" id="KW-1278">Translocase</keyword>
<dbReference type="GO" id="GO:0016020">
    <property type="term" value="C:membrane"/>
    <property type="evidence" value="ECO:0007669"/>
    <property type="project" value="InterPro"/>
</dbReference>
<dbReference type="Pfam" id="PF03459">
    <property type="entry name" value="TOBE"/>
    <property type="match status" value="1"/>
</dbReference>
<dbReference type="InterPro" id="IPR027417">
    <property type="entry name" value="P-loop_NTPase"/>
</dbReference>
<dbReference type="Pfam" id="PF00005">
    <property type="entry name" value="ABC_tran"/>
    <property type="match status" value="1"/>
</dbReference>
<dbReference type="Gene3D" id="3.40.50.300">
    <property type="entry name" value="P-loop containing nucleotide triphosphate hydrolases"/>
    <property type="match status" value="1"/>
</dbReference>
<proteinExistence type="inferred from homology"/>
<dbReference type="Gene3D" id="2.40.50.100">
    <property type="match status" value="1"/>
</dbReference>
<keyword evidence="7 13" id="KW-0067">ATP-binding</keyword>
<evidence type="ECO:0000256" key="5">
    <source>
        <dbReference type="ARBA" id="ARBA00022519"/>
    </source>
</evidence>
<organism evidence="13 14">
    <name type="scientific">Bauldia litoralis</name>
    <dbReference type="NCBI Taxonomy" id="665467"/>
    <lineage>
        <taxon>Bacteria</taxon>
        <taxon>Pseudomonadati</taxon>
        <taxon>Pseudomonadota</taxon>
        <taxon>Alphaproteobacteria</taxon>
        <taxon>Hyphomicrobiales</taxon>
        <taxon>Kaistiaceae</taxon>
        <taxon>Bauldia</taxon>
    </lineage>
</organism>
<dbReference type="EMBL" id="FMXQ01000008">
    <property type="protein sequence ID" value="SDB48382.1"/>
    <property type="molecule type" value="Genomic_DNA"/>
</dbReference>
<protein>
    <submittedName>
        <fullName evidence="13">Molybdate transport system ATP-binding protein</fullName>
    </submittedName>
</protein>
<evidence type="ECO:0000256" key="6">
    <source>
        <dbReference type="ARBA" id="ARBA00022741"/>
    </source>
</evidence>
<keyword evidence="9" id="KW-0472">Membrane</keyword>
<keyword evidence="3" id="KW-1003">Cell membrane</keyword>
<dbReference type="PANTHER" id="PTHR43514:SF4">
    <property type="entry name" value="ABC TRANSPORTER I FAMILY MEMBER 10"/>
    <property type="match status" value="1"/>
</dbReference>
<dbReference type="InterPro" id="IPR003593">
    <property type="entry name" value="AAA+_ATPase"/>
</dbReference>
<evidence type="ECO:0000256" key="2">
    <source>
        <dbReference type="ARBA" id="ARBA00022448"/>
    </source>
</evidence>
<dbReference type="PANTHER" id="PTHR43514">
    <property type="entry name" value="ABC TRANSPORTER I FAMILY MEMBER 10"/>
    <property type="match status" value="1"/>
</dbReference>
<evidence type="ECO:0000259" key="12">
    <source>
        <dbReference type="PROSITE" id="PS51866"/>
    </source>
</evidence>
<evidence type="ECO:0000313" key="13">
    <source>
        <dbReference type="EMBL" id="SDB48382.1"/>
    </source>
</evidence>
<dbReference type="GO" id="GO:0005524">
    <property type="term" value="F:ATP binding"/>
    <property type="evidence" value="ECO:0007669"/>
    <property type="project" value="UniProtKB-KW"/>
</dbReference>